<dbReference type="Proteomes" id="UP000245880">
    <property type="component" value="Unassembled WGS sequence"/>
</dbReference>
<dbReference type="RefSeq" id="WP_109674252.1">
    <property type="nucleotide sequence ID" value="NZ_QGDT01000004.1"/>
</dbReference>
<reference evidence="2 3" key="1">
    <citation type="submission" date="2018-03" db="EMBL/GenBank/DDBJ databases">
        <title>Genomic Encyclopedia of Archaeal and Bacterial Type Strains, Phase II (KMG-II): from individual species to whole genera.</title>
        <authorList>
            <person name="Goeker M."/>
        </authorList>
    </citation>
    <scope>NUCLEOTIDE SEQUENCE [LARGE SCALE GENOMIC DNA]</scope>
    <source>
        <strain evidence="2 3">DSM 100346</strain>
    </source>
</reference>
<gene>
    <name evidence="2" type="ORF">CLV98_104257</name>
</gene>
<sequence>MKITKTMLSFALCGAFLLGIISNGQAQNNPEAKPLTQTVNQDKLSVIQSKPMQFRVSYLAPKTEVIYVRIYDLQHNILFSESKRVDAQYVKSFDLSNIADGTYTFEITDGKEKHAQTFDILTKTSRVASAN</sequence>
<organism evidence="2 3">
    <name type="scientific">Dyadobacter jejuensis</name>
    <dbReference type="NCBI Taxonomy" id="1082580"/>
    <lineage>
        <taxon>Bacteria</taxon>
        <taxon>Pseudomonadati</taxon>
        <taxon>Bacteroidota</taxon>
        <taxon>Cytophagia</taxon>
        <taxon>Cytophagales</taxon>
        <taxon>Spirosomataceae</taxon>
        <taxon>Dyadobacter</taxon>
    </lineage>
</organism>
<dbReference type="EMBL" id="QGDT01000004">
    <property type="protein sequence ID" value="PWJ58398.1"/>
    <property type="molecule type" value="Genomic_DNA"/>
</dbReference>
<accession>A0A316ALV1</accession>
<evidence type="ECO:0000313" key="2">
    <source>
        <dbReference type="EMBL" id="PWJ58398.1"/>
    </source>
</evidence>
<protein>
    <recommendedName>
        <fullName evidence="4">Secreted protein (Por secretion system target)</fullName>
    </recommendedName>
</protein>
<feature type="signal peptide" evidence="1">
    <location>
        <begin position="1"/>
        <end position="26"/>
    </location>
</feature>
<proteinExistence type="predicted"/>
<dbReference type="OrthoDB" id="955414at2"/>
<keyword evidence="1" id="KW-0732">Signal</keyword>
<comment type="caution">
    <text evidence="2">The sequence shown here is derived from an EMBL/GenBank/DDBJ whole genome shotgun (WGS) entry which is preliminary data.</text>
</comment>
<dbReference type="AlphaFoldDB" id="A0A316ALV1"/>
<evidence type="ECO:0000313" key="3">
    <source>
        <dbReference type="Proteomes" id="UP000245880"/>
    </source>
</evidence>
<keyword evidence="3" id="KW-1185">Reference proteome</keyword>
<name>A0A316ALV1_9BACT</name>
<evidence type="ECO:0008006" key="4">
    <source>
        <dbReference type="Google" id="ProtNLM"/>
    </source>
</evidence>
<feature type="chain" id="PRO_5016359330" description="Secreted protein (Por secretion system target)" evidence="1">
    <location>
        <begin position="27"/>
        <end position="131"/>
    </location>
</feature>
<evidence type="ECO:0000256" key="1">
    <source>
        <dbReference type="SAM" id="SignalP"/>
    </source>
</evidence>